<feature type="domain" description="Uncharacterized protein TP-0789" evidence="1">
    <location>
        <begin position="50"/>
        <end position="232"/>
    </location>
</feature>
<feature type="non-terminal residue" evidence="2">
    <location>
        <position position="1"/>
    </location>
</feature>
<proteinExistence type="predicted"/>
<name>A0A0F9IVX8_9ZZZZ</name>
<dbReference type="CDD" id="cd16329">
    <property type="entry name" value="LolA_like"/>
    <property type="match status" value="1"/>
</dbReference>
<dbReference type="InterPro" id="IPR052944">
    <property type="entry name" value="Sporulation_related"/>
</dbReference>
<accession>A0A0F9IVX8</accession>
<dbReference type="PANTHER" id="PTHR37507">
    <property type="entry name" value="SPORULATION PROTEIN YDCC"/>
    <property type="match status" value="1"/>
</dbReference>
<dbReference type="EMBL" id="LAZR01012975">
    <property type="protein sequence ID" value="KKM24199.1"/>
    <property type="molecule type" value="Genomic_DNA"/>
</dbReference>
<dbReference type="AlphaFoldDB" id="A0A0F9IVX8"/>
<dbReference type="InterPro" id="IPR033399">
    <property type="entry name" value="TP_0789-like"/>
</dbReference>
<gene>
    <name evidence="2" type="ORF">LCGC14_1607460</name>
</gene>
<evidence type="ECO:0000313" key="2">
    <source>
        <dbReference type="EMBL" id="KKM24199.1"/>
    </source>
</evidence>
<dbReference type="Pfam" id="PF17131">
    <property type="entry name" value="LolA_like"/>
    <property type="match status" value="1"/>
</dbReference>
<protein>
    <recommendedName>
        <fullName evidence="1">Uncharacterized protein TP-0789 domain-containing protein</fullName>
    </recommendedName>
</protein>
<evidence type="ECO:0000259" key="1">
    <source>
        <dbReference type="Pfam" id="PF17131"/>
    </source>
</evidence>
<comment type="caution">
    <text evidence="2">The sequence shown here is derived from an EMBL/GenBank/DDBJ whole genome shotgun (WGS) entry which is preliminary data.</text>
</comment>
<reference evidence="2" key="1">
    <citation type="journal article" date="2015" name="Nature">
        <title>Complex archaea that bridge the gap between prokaryotes and eukaryotes.</title>
        <authorList>
            <person name="Spang A."/>
            <person name="Saw J.H."/>
            <person name="Jorgensen S.L."/>
            <person name="Zaremba-Niedzwiedzka K."/>
            <person name="Martijn J."/>
            <person name="Lind A.E."/>
            <person name="van Eijk R."/>
            <person name="Schleper C."/>
            <person name="Guy L."/>
            <person name="Ettema T.J."/>
        </authorList>
    </citation>
    <scope>NUCLEOTIDE SEQUENCE</scope>
</reference>
<sequence>IEAPLDYRANPDTAVLASDQDAASLLKTEVVTSAVYDIAQINVPVSWTKGDDYALILITAPARDKGIAFLKREKEMWNWQPSIERTIKLPPSMMSQSWMGSDFSNDDLVRETSTINDYDHKIIGNEVIEGRDCYKIEMKPHEDVAVVWDKTFIWIDKKDYLELKLEFYDEDGYLVSTMEASKIKLMGGKLLTTHLEMTPADKEGHKTIMEYQLVEFDKNVAESFFTIQSMKRVR</sequence>
<organism evidence="2">
    <name type="scientific">marine sediment metagenome</name>
    <dbReference type="NCBI Taxonomy" id="412755"/>
    <lineage>
        <taxon>unclassified sequences</taxon>
        <taxon>metagenomes</taxon>
        <taxon>ecological metagenomes</taxon>
    </lineage>
</organism>
<dbReference type="Gene3D" id="2.50.20.10">
    <property type="entry name" value="Lipoprotein localisation LolA/LolB/LppX"/>
    <property type="match status" value="1"/>
</dbReference>
<dbReference type="PANTHER" id="PTHR37507:SF2">
    <property type="entry name" value="SPORULATION PROTEIN YDCC"/>
    <property type="match status" value="1"/>
</dbReference>